<dbReference type="Pfam" id="PF00141">
    <property type="entry name" value="peroxidase"/>
    <property type="match status" value="1"/>
</dbReference>
<dbReference type="InterPro" id="IPR000823">
    <property type="entry name" value="Peroxidase_pln"/>
</dbReference>
<evidence type="ECO:0000256" key="9">
    <source>
        <dbReference type="ARBA" id="ARBA00023004"/>
    </source>
</evidence>
<keyword evidence="7 12" id="KW-0106">Calcium</keyword>
<dbReference type="OrthoDB" id="2113341at2759"/>
<evidence type="ECO:0000256" key="6">
    <source>
        <dbReference type="ARBA" id="ARBA00022723"/>
    </source>
</evidence>
<comment type="cofactor">
    <cofactor evidence="12">
        <name>Ca(2+)</name>
        <dbReference type="ChEBI" id="CHEBI:29108"/>
    </cofactor>
    <text evidence="12">Binds 2 calcium ions per subunit.</text>
</comment>
<dbReference type="GO" id="GO:0046872">
    <property type="term" value="F:metal ion binding"/>
    <property type="evidence" value="ECO:0007669"/>
    <property type="project" value="UniProtKB-KW"/>
</dbReference>
<dbReference type="SUPFAM" id="SSF48113">
    <property type="entry name" value="Heme-dependent peroxidases"/>
    <property type="match status" value="1"/>
</dbReference>
<evidence type="ECO:0000259" key="15">
    <source>
        <dbReference type="PROSITE" id="PS50873"/>
    </source>
</evidence>
<evidence type="ECO:0000256" key="11">
    <source>
        <dbReference type="PIRSR" id="PIRSR600823-2"/>
    </source>
</evidence>
<dbReference type="PANTHER" id="PTHR31517">
    <property type="match status" value="1"/>
</dbReference>
<organism evidence="16 17">
    <name type="scientific">Miscanthus lutarioriparius</name>
    <dbReference type="NCBI Taxonomy" id="422564"/>
    <lineage>
        <taxon>Eukaryota</taxon>
        <taxon>Viridiplantae</taxon>
        <taxon>Streptophyta</taxon>
        <taxon>Embryophyta</taxon>
        <taxon>Tracheophyta</taxon>
        <taxon>Spermatophyta</taxon>
        <taxon>Magnoliopsida</taxon>
        <taxon>Liliopsida</taxon>
        <taxon>Poales</taxon>
        <taxon>Poaceae</taxon>
        <taxon>PACMAD clade</taxon>
        <taxon>Panicoideae</taxon>
        <taxon>Andropogonodae</taxon>
        <taxon>Andropogoneae</taxon>
        <taxon>Saccharinae</taxon>
        <taxon>Miscanthus</taxon>
    </lineage>
</organism>
<keyword evidence="9" id="KW-0408">Iron</keyword>
<dbReference type="GO" id="GO:0042744">
    <property type="term" value="P:hydrogen peroxide catabolic process"/>
    <property type="evidence" value="ECO:0007669"/>
    <property type="project" value="UniProtKB-KW"/>
</dbReference>
<dbReference type="GO" id="GO:0005576">
    <property type="term" value="C:extracellular region"/>
    <property type="evidence" value="ECO:0007669"/>
    <property type="project" value="UniProtKB-SubCell"/>
</dbReference>
<evidence type="ECO:0000256" key="8">
    <source>
        <dbReference type="ARBA" id="ARBA00023002"/>
    </source>
</evidence>
<dbReference type="GO" id="GO:0006979">
    <property type="term" value="P:response to oxidative stress"/>
    <property type="evidence" value="ECO:0007669"/>
    <property type="project" value="InterPro"/>
</dbReference>
<dbReference type="Proteomes" id="UP000604825">
    <property type="component" value="Unassembled WGS sequence"/>
</dbReference>
<evidence type="ECO:0000256" key="3">
    <source>
        <dbReference type="ARBA" id="ARBA00004613"/>
    </source>
</evidence>
<feature type="region of interest" description="Disordered" evidence="14">
    <location>
        <begin position="64"/>
        <end position="92"/>
    </location>
</feature>
<reference evidence="16" key="1">
    <citation type="submission" date="2020-10" db="EMBL/GenBank/DDBJ databases">
        <authorList>
            <person name="Han B."/>
            <person name="Lu T."/>
            <person name="Zhao Q."/>
            <person name="Huang X."/>
            <person name="Zhao Y."/>
        </authorList>
    </citation>
    <scope>NUCLEOTIDE SEQUENCE</scope>
</reference>
<evidence type="ECO:0000256" key="1">
    <source>
        <dbReference type="ARBA" id="ARBA00000189"/>
    </source>
</evidence>
<evidence type="ECO:0000313" key="16">
    <source>
        <dbReference type="EMBL" id="CAD6342648.1"/>
    </source>
</evidence>
<comment type="similarity">
    <text evidence="13">Belongs to the peroxidase family.</text>
</comment>
<evidence type="ECO:0000313" key="17">
    <source>
        <dbReference type="Proteomes" id="UP000604825"/>
    </source>
</evidence>
<sequence length="190" mass="20023">MSTNVDGKLPPPSFNLDQLTSMFAVNNLSQADAIALSGEQINQITTPQRTCGGVRALQHVLGPDPAAVGGPDDERDVRSGPAGGVPGQGGPQHRAAAGFPVTPQAFDNQYFVNLVNGRGLLTSDQVLYSDARSQPTTVVAWAQNATDFEQAFVDAIARLAASASRPTRRRGTSAATAPSSTDRLVWVRRL</sequence>
<dbReference type="EMBL" id="CAJGYO010000564">
    <property type="protein sequence ID" value="CAD6342648.1"/>
    <property type="molecule type" value="Genomic_DNA"/>
</dbReference>
<feature type="domain" description="Plant heme peroxidase family profile" evidence="15">
    <location>
        <begin position="1"/>
        <end position="190"/>
    </location>
</feature>
<gene>
    <name evidence="16" type="ORF">NCGR_LOCUS66746</name>
</gene>
<evidence type="ECO:0000256" key="12">
    <source>
        <dbReference type="PIRSR" id="PIRSR600823-3"/>
    </source>
</evidence>
<feature type="binding site" evidence="12">
    <location>
        <position position="45"/>
    </location>
    <ligand>
        <name>Ca(2+)</name>
        <dbReference type="ChEBI" id="CHEBI:29108"/>
        <label>2</label>
    </ligand>
</feature>
<evidence type="ECO:0000256" key="13">
    <source>
        <dbReference type="RuleBase" id="RU004241"/>
    </source>
</evidence>
<feature type="binding site" evidence="12">
    <location>
        <position position="107"/>
    </location>
    <ligand>
        <name>Ca(2+)</name>
        <dbReference type="ChEBI" id="CHEBI:29108"/>
        <label>2</label>
    </ligand>
</feature>
<comment type="cofactor">
    <cofactor evidence="2">
        <name>heme b</name>
        <dbReference type="ChEBI" id="CHEBI:60344"/>
    </cofactor>
</comment>
<keyword evidence="5" id="KW-0349">Heme</keyword>
<keyword evidence="6 12" id="KW-0479">Metal-binding</keyword>
<feature type="binding site" evidence="12">
    <location>
        <position position="102"/>
    </location>
    <ligand>
        <name>Ca(2+)</name>
        <dbReference type="ChEBI" id="CHEBI:29108"/>
        <label>2</label>
    </ligand>
</feature>
<dbReference type="PANTHER" id="PTHR31517:SF47">
    <property type="entry name" value="PEROXIDASE"/>
    <property type="match status" value="1"/>
</dbReference>
<proteinExistence type="inferred from homology"/>
<dbReference type="GO" id="GO:0020037">
    <property type="term" value="F:heme binding"/>
    <property type="evidence" value="ECO:0007669"/>
    <property type="project" value="InterPro"/>
</dbReference>
<evidence type="ECO:0000256" key="2">
    <source>
        <dbReference type="ARBA" id="ARBA00001970"/>
    </source>
</evidence>
<dbReference type="Gene3D" id="1.10.420.10">
    <property type="entry name" value="Peroxidase, domain 2"/>
    <property type="match status" value="1"/>
</dbReference>
<dbReference type="PRINTS" id="PR00461">
    <property type="entry name" value="PLPEROXIDASE"/>
</dbReference>
<feature type="binding site" evidence="11">
    <location>
        <position position="10"/>
    </location>
    <ligand>
        <name>substrate</name>
    </ligand>
</feature>
<accession>A0A811SPA4</accession>
<dbReference type="GO" id="GO:0140825">
    <property type="term" value="F:lactoperoxidase activity"/>
    <property type="evidence" value="ECO:0007669"/>
    <property type="project" value="UniProtKB-EC"/>
</dbReference>
<comment type="subcellular location">
    <subcellularLocation>
        <location evidence="3">Secreted</location>
    </subcellularLocation>
</comment>
<feature type="compositionally biased region" description="Gly residues" evidence="14">
    <location>
        <begin position="81"/>
        <end position="90"/>
    </location>
</feature>
<dbReference type="PROSITE" id="PS50873">
    <property type="entry name" value="PEROXIDASE_4"/>
    <property type="match status" value="1"/>
</dbReference>
<dbReference type="InterPro" id="IPR010255">
    <property type="entry name" value="Haem_peroxidase_sf"/>
</dbReference>
<dbReference type="InterPro" id="IPR002016">
    <property type="entry name" value="Haem_peroxidase"/>
</dbReference>
<evidence type="ECO:0000256" key="10">
    <source>
        <dbReference type="ARBA" id="ARBA00023324"/>
    </source>
</evidence>
<keyword evidence="4" id="KW-0575">Peroxidase</keyword>
<name>A0A811SPA4_9POAL</name>
<keyword evidence="8" id="KW-0560">Oxidoreductase</keyword>
<comment type="catalytic activity">
    <reaction evidence="1">
        <text>2 a phenolic donor + H2O2 = 2 a phenolic radical donor + 2 H2O</text>
        <dbReference type="Rhea" id="RHEA:56136"/>
        <dbReference type="ChEBI" id="CHEBI:15377"/>
        <dbReference type="ChEBI" id="CHEBI:16240"/>
        <dbReference type="ChEBI" id="CHEBI:139520"/>
        <dbReference type="ChEBI" id="CHEBI:139521"/>
        <dbReference type="EC" id="1.11.1.7"/>
    </reaction>
</comment>
<keyword evidence="17" id="KW-1185">Reference proteome</keyword>
<evidence type="ECO:0000256" key="7">
    <source>
        <dbReference type="ARBA" id="ARBA00022837"/>
    </source>
</evidence>
<keyword evidence="10" id="KW-0376">Hydrogen peroxide</keyword>
<comment type="caution">
    <text evidence="16">The sequence shown here is derived from an EMBL/GenBank/DDBJ whole genome shotgun (WGS) entry which is preliminary data.</text>
</comment>
<protein>
    <recommendedName>
        <fullName evidence="15">Plant heme peroxidase family profile domain-containing protein</fullName>
    </recommendedName>
</protein>
<evidence type="ECO:0000256" key="4">
    <source>
        <dbReference type="ARBA" id="ARBA00022559"/>
    </source>
</evidence>
<evidence type="ECO:0000256" key="5">
    <source>
        <dbReference type="ARBA" id="ARBA00022617"/>
    </source>
</evidence>
<evidence type="ECO:0000256" key="14">
    <source>
        <dbReference type="SAM" id="MobiDB-lite"/>
    </source>
</evidence>
<dbReference type="AlphaFoldDB" id="A0A811SPA4"/>